<dbReference type="InterPro" id="IPR017970">
    <property type="entry name" value="Homeobox_CS"/>
</dbReference>
<keyword evidence="2 5" id="KW-0238">DNA-binding</keyword>
<keyword evidence="3 5" id="KW-0371">Homeobox</keyword>
<dbReference type="SMART" id="SM00389">
    <property type="entry name" value="HOX"/>
    <property type="match status" value="1"/>
</dbReference>
<feature type="region of interest" description="Disordered" evidence="7">
    <location>
        <begin position="61"/>
        <end position="109"/>
    </location>
</feature>
<dbReference type="PANTHER" id="PTHR24324">
    <property type="entry name" value="HOMEOBOX PROTEIN HHEX"/>
    <property type="match status" value="1"/>
</dbReference>
<dbReference type="GO" id="GO:0005634">
    <property type="term" value="C:nucleus"/>
    <property type="evidence" value="ECO:0007669"/>
    <property type="project" value="UniProtKB-SubCell"/>
</dbReference>
<dbReference type="Pfam" id="PF00046">
    <property type="entry name" value="Homeodomain"/>
    <property type="match status" value="1"/>
</dbReference>
<dbReference type="GO" id="GO:0030154">
    <property type="term" value="P:cell differentiation"/>
    <property type="evidence" value="ECO:0007669"/>
    <property type="project" value="TreeGrafter"/>
</dbReference>
<feature type="compositionally biased region" description="Pro residues" evidence="7">
    <location>
        <begin position="196"/>
        <end position="210"/>
    </location>
</feature>
<evidence type="ECO:0000256" key="2">
    <source>
        <dbReference type="ARBA" id="ARBA00023125"/>
    </source>
</evidence>
<sequence length="417" mass="45495">MSGNPPEDHFHYGCFPRPTRRSPAVSGSTNQPRRGLFNIGQGPFSSKVQYSVCTSAQMLDNTAPDASFPATQYPQVDPSQARSDYNIQSYNQGGWPVNTGSSGSQPTPFAADPRYSANQQQPYPSYPARASPSMMVPDPHDARTLPPLNIPHSQGHIGAPQATMAQGAYFRPTTAGFSTTHAPYPDLQQTAGGYYPTPPDPRHLPPPIAPMPYDSHPTMSRRSSMSVDRNVPSRMSVHGPSPYARGPPVISPTPYSPEPPAPEQPIKKKRKRADPEQLKVLNETYARTAFPSTEERVELARKLGMSARSVQIWFQNKRQAMRQSSRQAASTAPPTTAEPYAATSQAMSPLSASGIYSPHAPHPTGSPSLAQGYPAPRASPDPSARLMGRTIPSPIPSHRARSPDEEKELRRYHSRPY</sequence>
<dbReference type="GO" id="GO:0000978">
    <property type="term" value="F:RNA polymerase II cis-regulatory region sequence-specific DNA binding"/>
    <property type="evidence" value="ECO:0007669"/>
    <property type="project" value="TreeGrafter"/>
</dbReference>
<dbReference type="Gene3D" id="1.10.10.60">
    <property type="entry name" value="Homeodomain-like"/>
    <property type="match status" value="1"/>
</dbReference>
<accession>A0A8E2DT18</accession>
<feature type="domain" description="Homeobox" evidence="8">
    <location>
        <begin position="264"/>
        <end position="324"/>
    </location>
</feature>
<keyword evidence="10" id="KW-1185">Reference proteome</keyword>
<dbReference type="PANTHER" id="PTHR24324:SF5">
    <property type="entry name" value="HEMATOPOIETICALLY-EXPRESSED HOMEOBOX PROTEIN HHEX"/>
    <property type="match status" value="1"/>
</dbReference>
<dbReference type="EMBL" id="KV722338">
    <property type="protein sequence ID" value="OCH95178.1"/>
    <property type="molecule type" value="Genomic_DNA"/>
</dbReference>
<dbReference type="CDD" id="cd00086">
    <property type="entry name" value="homeodomain"/>
    <property type="match status" value="1"/>
</dbReference>
<feature type="compositionally biased region" description="Polar residues" evidence="7">
    <location>
        <begin position="217"/>
        <end position="227"/>
    </location>
</feature>
<feature type="DNA-binding region" description="Homeobox" evidence="5">
    <location>
        <begin position="266"/>
        <end position="325"/>
    </location>
</feature>
<feature type="compositionally biased region" description="Basic and acidic residues" evidence="7">
    <location>
        <begin position="401"/>
        <end position="411"/>
    </location>
</feature>
<feature type="region of interest" description="Disordered" evidence="7">
    <location>
        <begin position="321"/>
        <end position="417"/>
    </location>
</feature>
<evidence type="ECO:0000256" key="5">
    <source>
        <dbReference type="PROSITE-ProRule" id="PRU00108"/>
    </source>
</evidence>
<dbReference type="PROSITE" id="PS00027">
    <property type="entry name" value="HOMEOBOX_1"/>
    <property type="match status" value="1"/>
</dbReference>
<dbReference type="PROSITE" id="PS50071">
    <property type="entry name" value="HOMEOBOX_2"/>
    <property type="match status" value="1"/>
</dbReference>
<feature type="compositionally biased region" description="Low complexity" evidence="7">
    <location>
        <begin position="374"/>
        <end position="385"/>
    </location>
</feature>
<dbReference type="Proteomes" id="UP000250043">
    <property type="component" value="Unassembled WGS sequence"/>
</dbReference>
<dbReference type="SUPFAM" id="SSF46689">
    <property type="entry name" value="Homeodomain-like"/>
    <property type="match status" value="1"/>
</dbReference>
<feature type="compositionally biased region" description="Basic and acidic residues" evidence="7">
    <location>
        <begin position="1"/>
        <end position="11"/>
    </location>
</feature>
<evidence type="ECO:0000256" key="7">
    <source>
        <dbReference type="SAM" id="MobiDB-lite"/>
    </source>
</evidence>
<evidence type="ECO:0000313" key="9">
    <source>
        <dbReference type="EMBL" id="OCH95178.1"/>
    </source>
</evidence>
<dbReference type="AlphaFoldDB" id="A0A8E2DT18"/>
<evidence type="ECO:0000259" key="8">
    <source>
        <dbReference type="PROSITE" id="PS50071"/>
    </source>
</evidence>
<name>A0A8E2DT18_9APHY</name>
<proteinExistence type="predicted"/>
<feature type="compositionally biased region" description="Pro residues" evidence="7">
    <location>
        <begin position="249"/>
        <end position="263"/>
    </location>
</feature>
<dbReference type="InterPro" id="IPR009057">
    <property type="entry name" value="Homeodomain-like_sf"/>
</dbReference>
<dbReference type="OrthoDB" id="6159439at2759"/>
<dbReference type="InterPro" id="IPR001356">
    <property type="entry name" value="HD"/>
</dbReference>
<evidence type="ECO:0000256" key="3">
    <source>
        <dbReference type="ARBA" id="ARBA00023155"/>
    </source>
</evidence>
<evidence type="ECO:0000256" key="1">
    <source>
        <dbReference type="ARBA" id="ARBA00004123"/>
    </source>
</evidence>
<evidence type="ECO:0000256" key="4">
    <source>
        <dbReference type="ARBA" id="ARBA00023242"/>
    </source>
</evidence>
<reference evidence="9 10" key="1">
    <citation type="submission" date="2016-07" db="EMBL/GenBank/DDBJ databases">
        <title>Draft genome of the white-rot fungus Obba rivulosa 3A-2.</title>
        <authorList>
            <consortium name="DOE Joint Genome Institute"/>
            <person name="Miettinen O."/>
            <person name="Riley R."/>
            <person name="Acob R."/>
            <person name="Barry K."/>
            <person name="Cullen D."/>
            <person name="De Vries R."/>
            <person name="Hainaut M."/>
            <person name="Hatakka A."/>
            <person name="Henrissat B."/>
            <person name="Hilden K."/>
            <person name="Kuo R."/>
            <person name="Labutti K."/>
            <person name="Lipzen A."/>
            <person name="Makela M.R."/>
            <person name="Sandor L."/>
            <person name="Spatafora J.W."/>
            <person name="Grigoriev I.V."/>
            <person name="Hibbett D.S."/>
        </authorList>
    </citation>
    <scope>NUCLEOTIDE SEQUENCE [LARGE SCALE GENOMIC DNA]</scope>
    <source>
        <strain evidence="9 10">3A-2</strain>
    </source>
</reference>
<feature type="region of interest" description="Disordered" evidence="7">
    <location>
        <begin position="1"/>
        <end position="41"/>
    </location>
</feature>
<feature type="compositionally biased region" description="Polar residues" evidence="7">
    <location>
        <begin position="69"/>
        <end position="107"/>
    </location>
</feature>
<gene>
    <name evidence="9" type="ORF">OBBRIDRAFT_647392</name>
</gene>
<dbReference type="InterPro" id="IPR051000">
    <property type="entry name" value="Homeobox_DNA-bind_prot"/>
</dbReference>
<keyword evidence="4 5" id="KW-0539">Nucleus</keyword>
<feature type="compositionally biased region" description="Low complexity" evidence="7">
    <location>
        <begin position="321"/>
        <end position="342"/>
    </location>
</feature>
<feature type="region of interest" description="Disordered" evidence="7">
    <location>
        <begin position="191"/>
        <end position="277"/>
    </location>
</feature>
<dbReference type="GO" id="GO:0000981">
    <property type="term" value="F:DNA-binding transcription factor activity, RNA polymerase II-specific"/>
    <property type="evidence" value="ECO:0007669"/>
    <property type="project" value="InterPro"/>
</dbReference>
<evidence type="ECO:0000256" key="6">
    <source>
        <dbReference type="RuleBase" id="RU000682"/>
    </source>
</evidence>
<protein>
    <submittedName>
        <fullName evidence="9">Homeobox-domain-containing protein</fullName>
    </submittedName>
</protein>
<organism evidence="9 10">
    <name type="scientific">Obba rivulosa</name>
    <dbReference type="NCBI Taxonomy" id="1052685"/>
    <lineage>
        <taxon>Eukaryota</taxon>
        <taxon>Fungi</taxon>
        <taxon>Dikarya</taxon>
        <taxon>Basidiomycota</taxon>
        <taxon>Agaricomycotina</taxon>
        <taxon>Agaricomycetes</taxon>
        <taxon>Polyporales</taxon>
        <taxon>Gelatoporiaceae</taxon>
        <taxon>Obba</taxon>
    </lineage>
</organism>
<evidence type="ECO:0000313" key="10">
    <source>
        <dbReference type="Proteomes" id="UP000250043"/>
    </source>
</evidence>
<comment type="subcellular location">
    <subcellularLocation>
        <location evidence="1 5 6">Nucleus</location>
    </subcellularLocation>
</comment>